<sequence length="247" mass="26000">MEGKKTPPGEVRSTPGENSPVSAVSPKWGMVALQLGGLSCCPQVDAAVLQAQQLFLVVSFEGPVNARLPPGVQIHAGNAMKGKGSSHTSVACCNPCSRAGVLAHSACTLSSFSSGSSLHPASGLCPRTPHDWTPWNSASSSSAFKIQGGWIDFHAVCGCSLATAIQCLHGLYPVPSSMPFCGWPTAELFQQQVQEPTSHPLLALVGSLWDSLLLLLLIMLWVEGESAGHTKGLSWGWRSSTLKWLGN</sequence>
<dbReference type="InParanoid" id="A0A7J8DTQ8"/>
<dbReference type="EMBL" id="JACASF010000016">
    <property type="protein sequence ID" value="KAF6426480.1"/>
    <property type="molecule type" value="Genomic_DNA"/>
</dbReference>
<protein>
    <submittedName>
        <fullName evidence="2">Uncharacterized protein</fullName>
    </submittedName>
</protein>
<organism evidence="2 3">
    <name type="scientific">Molossus molossus</name>
    <name type="common">Pallas' mastiff bat</name>
    <name type="synonym">Vespertilio molossus</name>
    <dbReference type="NCBI Taxonomy" id="27622"/>
    <lineage>
        <taxon>Eukaryota</taxon>
        <taxon>Metazoa</taxon>
        <taxon>Chordata</taxon>
        <taxon>Craniata</taxon>
        <taxon>Vertebrata</taxon>
        <taxon>Euteleostomi</taxon>
        <taxon>Mammalia</taxon>
        <taxon>Eutheria</taxon>
        <taxon>Laurasiatheria</taxon>
        <taxon>Chiroptera</taxon>
        <taxon>Yangochiroptera</taxon>
        <taxon>Molossidae</taxon>
        <taxon>Molossus</taxon>
    </lineage>
</organism>
<reference evidence="2 3" key="1">
    <citation type="journal article" date="2020" name="Nature">
        <title>Six reference-quality genomes reveal evolution of bat adaptations.</title>
        <authorList>
            <person name="Jebb D."/>
            <person name="Huang Z."/>
            <person name="Pippel M."/>
            <person name="Hughes G.M."/>
            <person name="Lavrichenko K."/>
            <person name="Devanna P."/>
            <person name="Winkler S."/>
            <person name="Jermiin L.S."/>
            <person name="Skirmuntt E.C."/>
            <person name="Katzourakis A."/>
            <person name="Burkitt-Gray L."/>
            <person name="Ray D.A."/>
            <person name="Sullivan K.A.M."/>
            <person name="Roscito J.G."/>
            <person name="Kirilenko B.M."/>
            <person name="Davalos L.M."/>
            <person name="Corthals A.P."/>
            <person name="Power M.L."/>
            <person name="Jones G."/>
            <person name="Ransome R.D."/>
            <person name="Dechmann D.K.N."/>
            <person name="Locatelli A.G."/>
            <person name="Puechmaille S.J."/>
            <person name="Fedrigo O."/>
            <person name="Jarvis E.D."/>
            <person name="Hiller M."/>
            <person name="Vernes S.C."/>
            <person name="Myers E.W."/>
            <person name="Teeling E.C."/>
        </authorList>
    </citation>
    <scope>NUCLEOTIDE SEQUENCE [LARGE SCALE GENOMIC DNA]</scope>
    <source>
        <strain evidence="2">MMolMol1</strain>
        <tissue evidence="2">Muscle</tissue>
    </source>
</reference>
<dbReference type="AlphaFoldDB" id="A0A7J8DTQ8"/>
<proteinExistence type="predicted"/>
<feature type="region of interest" description="Disordered" evidence="1">
    <location>
        <begin position="1"/>
        <end position="23"/>
    </location>
</feature>
<name>A0A7J8DTQ8_MOLMO</name>
<evidence type="ECO:0000313" key="3">
    <source>
        <dbReference type="Proteomes" id="UP000550707"/>
    </source>
</evidence>
<accession>A0A7J8DTQ8</accession>
<keyword evidence="3" id="KW-1185">Reference proteome</keyword>
<dbReference type="Proteomes" id="UP000550707">
    <property type="component" value="Unassembled WGS sequence"/>
</dbReference>
<comment type="caution">
    <text evidence="2">The sequence shown here is derived from an EMBL/GenBank/DDBJ whole genome shotgun (WGS) entry which is preliminary data.</text>
</comment>
<gene>
    <name evidence="2" type="ORF">HJG59_009170</name>
</gene>
<evidence type="ECO:0000256" key="1">
    <source>
        <dbReference type="SAM" id="MobiDB-lite"/>
    </source>
</evidence>
<evidence type="ECO:0000313" key="2">
    <source>
        <dbReference type="EMBL" id="KAF6426480.1"/>
    </source>
</evidence>